<dbReference type="NCBIfam" id="TIGR01730">
    <property type="entry name" value="RND_mfp"/>
    <property type="match status" value="1"/>
</dbReference>
<dbReference type="Gene3D" id="2.40.420.20">
    <property type="match status" value="1"/>
</dbReference>
<evidence type="ECO:0000313" key="5">
    <source>
        <dbReference type="Proteomes" id="UP000198796"/>
    </source>
</evidence>
<keyword evidence="3" id="KW-0732">Signal</keyword>
<protein>
    <submittedName>
        <fullName evidence="4">RND family efflux transporter, MFP subunit</fullName>
    </submittedName>
</protein>
<sequence>MKRFTVLLLSAFLAFPALAQDVPRPAKLMELTSGGATIERRFFGRVKARETVDLAFQVGGQVVEMQATEGERIDEGGLIAQLDLTDFELALEQANINLAKAQRDLARLERLSDANVPEVQIEDARTQEQLARVSVRNAQDQLDDATMTAPFDALVARRLVPAFATVSPGTPVVRLHDMSELRVDIDVPEVLFRSAKGGQGIELEASFPGDDARYPLEIREYEAETAQVGQTFSITLAFAQSPGDWLLPGASATVTARSANGIGDEIFVPETALLFGPDRSPSVMRYDASGEDGMTGTVTRVPVEIRVRSDGQIVLLSGAEPGDEIVTTGVSFLEDGQSVRRFTAVGE</sequence>
<dbReference type="AlphaFoldDB" id="A0A1I0WQJ4"/>
<feature type="coiled-coil region" evidence="2">
    <location>
        <begin position="84"/>
        <end position="111"/>
    </location>
</feature>
<dbReference type="SUPFAM" id="SSF111369">
    <property type="entry name" value="HlyD-like secretion proteins"/>
    <property type="match status" value="1"/>
</dbReference>
<evidence type="ECO:0000256" key="1">
    <source>
        <dbReference type="ARBA" id="ARBA00009477"/>
    </source>
</evidence>
<evidence type="ECO:0000256" key="3">
    <source>
        <dbReference type="SAM" id="SignalP"/>
    </source>
</evidence>
<keyword evidence="5" id="KW-1185">Reference proteome</keyword>
<name>A0A1I0WQJ4_9RHOB</name>
<dbReference type="Gene3D" id="2.40.50.100">
    <property type="match status" value="1"/>
</dbReference>
<dbReference type="GO" id="GO:1990281">
    <property type="term" value="C:efflux pump complex"/>
    <property type="evidence" value="ECO:0007669"/>
    <property type="project" value="TreeGrafter"/>
</dbReference>
<dbReference type="OrthoDB" id="9813967at2"/>
<evidence type="ECO:0000256" key="2">
    <source>
        <dbReference type="SAM" id="Coils"/>
    </source>
</evidence>
<gene>
    <name evidence="4" type="ORF">SAMN05421688_1657</name>
</gene>
<dbReference type="Proteomes" id="UP000198796">
    <property type="component" value="Unassembled WGS sequence"/>
</dbReference>
<feature type="signal peptide" evidence="3">
    <location>
        <begin position="1"/>
        <end position="19"/>
    </location>
</feature>
<dbReference type="Gene3D" id="1.10.287.470">
    <property type="entry name" value="Helix hairpin bin"/>
    <property type="match status" value="1"/>
</dbReference>
<dbReference type="GO" id="GO:0015562">
    <property type="term" value="F:efflux transmembrane transporter activity"/>
    <property type="evidence" value="ECO:0007669"/>
    <property type="project" value="TreeGrafter"/>
</dbReference>
<dbReference type="Gene3D" id="2.40.30.170">
    <property type="match status" value="1"/>
</dbReference>
<accession>A0A1I0WQJ4</accession>
<comment type="similarity">
    <text evidence="1">Belongs to the membrane fusion protein (MFP) (TC 8.A.1) family.</text>
</comment>
<reference evidence="4 5" key="1">
    <citation type="submission" date="2016-10" db="EMBL/GenBank/DDBJ databases">
        <authorList>
            <person name="de Groot N.N."/>
        </authorList>
    </citation>
    <scope>NUCLEOTIDE SEQUENCE [LARGE SCALE GENOMIC DNA]</scope>
    <source>
        <strain evidence="4 5">DSM 29316</strain>
    </source>
</reference>
<dbReference type="STRING" id="871651.SAMN05421688_1657"/>
<proteinExistence type="inferred from homology"/>
<dbReference type="PANTHER" id="PTHR30469:SF20">
    <property type="entry name" value="EFFLUX RND TRANSPORTER PERIPLASMIC ADAPTOR SUBUNIT"/>
    <property type="match status" value="1"/>
</dbReference>
<dbReference type="PANTHER" id="PTHR30469">
    <property type="entry name" value="MULTIDRUG RESISTANCE PROTEIN MDTA"/>
    <property type="match status" value="1"/>
</dbReference>
<dbReference type="EMBL" id="FOJU01000002">
    <property type="protein sequence ID" value="SFA90814.1"/>
    <property type="molecule type" value="Genomic_DNA"/>
</dbReference>
<dbReference type="InterPro" id="IPR006143">
    <property type="entry name" value="RND_pump_MFP"/>
</dbReference>
<evidence type="ECO:0000313" key="4">
    <source>
        <dbReference type="EMBL" id="SFA90814.1"/>
    </source>
</evidence>
<feature type="chain" id="PRO_5011480927" evidence="3">
    <location>
        <begin position="20"/>
        <end position="347"/>
    </location>
</feature>
<dbReference type="RefSeq" id="WP_092062936.1">
    <property type="nucleotide sequence ID" value="NZ_FOJU01000002.1"/>
</dbReference>
<keyword evidence="2" id="KW-0175">Coiled coil</keyword>
<organism evidence="4 5">
    <name type="scientific">Poseidonocella pacifica</name>
    <dbReference type="NCBI Taxonomy" id="871651"/>
    <lineage>
        <taxon>Bacteria</taxon>
        <taxon>Pseudomonadati</taxon>
        <taxon>Pseudomonadota</taxon>
        <taxon>Alphaproteobacteria</taxon>
        <taxon>Rhodobacterales</taxon>
        <taxon>Roseobacteraceae</taxon>
        <taxon>Poseidonocella</taxon>
    </lineage>
</organism>